<dbReference type="GO" id="GO:0016301">
    <property type="term" value="F:kinase activity"/>
    <property type="evidence" value="ECO:0007669"/>
    <property type="project" value="UniProtKB-KW"/>
</dbReference>
<name>A0A6F8VCG5_9PROT</name>
<dbReference type="SMART" id="SM00954">
    <property type="entry name" value="RelA_SpoT"/>
    <property type="match status" value="1"/>
</dbReference>
<dbReference type="Proteomes" id="UP000502260">
    <property type="component" value="Chromosome"/>
</dbReference>
<feature type="domain" description="TGS" evidence="7">
    <location>
        <begin position="406"/>
        <end position="469"/>
    </location>
</feature>
<dbReference type="InterPro" id="IPR012676">
    <property type="entry name" value="TGS-like"/>
</dbReference>
<dbReference type="Pfam" id="PF02824">
    <property type="entry name" value="TGS"/>
    <property type="match status" value="1"/>
</dbReference>
<reference evidence="9" key="1">
    <citation type="submission" date="2020-03" db="EMBL/GenBank/DDBJ databases">
        <title>Complete genome sequence of sulfur-oxidizing bacterium skT11.</title>
        <authorList>
            <person name="Kanda M."/>
            <person name="Kojima H."/>
            <person name="Fukui M."/>
        </authorList>
    </citation>
    <scope>NUCLEOTIDE SEQUENCE [LARGE SCALE GENOMIC DNA]</scope>
    <source>
        <strain evidence="9">skT11</strain>
    </source>
</reference>
<organism evidence="8 9">
    <name type="scientific">Sulfurimicrobium lacus</name>
    <dbReference type="NCBI Taxonomy" id="2715678"/>
    <lineage>
        <taxon>Bacteria</taxon>
        <taxon>Pseudomonadati</taxon>
        <taxon>Pseudomonadota</taxon>
        <taxon>Betaproteobacteria</taxon>
        <taxon>Nitrosomonadales</taxon>
        <taxon>Sulfuricellaceae</taxon>
        <taxon>Sulfurimicrobium</taxon>
    </lineage>
</organism>
<dbReference type="InterPro" id="IPR004095">
    <property type="entry name" value="TGS"/>
</dbReference>
<dbReference type="CDD" id="cd01668">
    <property type="entry name" value="TGS_RSH"/>
    <property type="match status" value="1"/>
</dbReference>
<evidence type="ECO:0000256" key="4">
    <source>
        <dbReference type="ARBA" id="ARBA00033308"/>
    </source>
</evidence>
<dbReference type="GO" id="GO:0008728">
    <property type="term" value="F:GTP diphosphokinase activity"/>
    <property type="evidence" value="ECO:0007669"/>
    <property type="project" value="TreeGrafter"/>
</dbReference>
<dbReference type="PANTHER" id="PTHR21262">
    <property type="entry name" value="GUANOSINE-3',5'-BIS DIPHOSPHATE 3'-PYROPHOSPHOHYDROLASE"/>
    <property type="match status" value="1"/>
</dbReference>
<dbReference type="FunFam" id="3.10.20.30:FF:000002">
    <property type="entry name" value="GTP pyrophosphokinase (RelA/SpoT)"/>
    <property type="match status" value="1"/>
</dbReference>
<dbReference type="SUPFAM" id="SSF55021">
    <property type="entry name" value="ACT-like"/>
    <property type="match status" value="1"/>
</dbReference>
<dbReference type="Gene3D" id="1.10.3210.10">
    <property type="entry name" value="Hypothetical protein af1432"/>
    <property type="match status" value="1"/>
</dbReference>
<dbReference type="InterPro" id="IPR033655">
    <property type="entry name" value="TGS_RelA/SpoT"/>
</dbReference>
<dbReference type="NCBIfam" id="TIGR00691">
    <property type="entry name" value="spoT_relA"/>
    <property type="match status" value="1"/>
</dbReference>
<keyword evidence="8" id="KW-0808">Transferase</keyword>
<keyword evidence="8" id="KW-0418">Kinase</keyword>
<evidence type="ECO:0000256" key="1">
    <source>
        <dbReference type="ARBA" id="ARBA00019852"/>
    </source>
</evidence>
<keyword evidence="9" id="KW-1185">Reference proteome</keyword>
<dbReference type="Gene3D" id="3.10.20.30">
    <property type="match status" value="1"/>
</dbReference>
<dbReference type="AlphaFoldDB" id="A0A6F8VCG5"/>
<dbReference type="KEGG" id="slac:SKTS_24190"/>
<evidence type="ECO:0000256" key="3">
    <source>
        <dbReference type="ARBA" id="ARBA00032407"/>
    </source>
</evidence>
<gene>
    <name evidence="8" type="primary">relA</name>
    <name evidence="8" type="ORF">SKTS_24190</name>
</gene>
<dbReference type="SUPFAM" id="SSF81301">
    <property type="entry name" value="Nucleotidyltransferase"/>
    <property type="match status" value="1"/>
</dbReference>
<dbReference type="GO" id="GO:0015969">
    <property type="term" value="P:guanosine tetraphosphate metabolic process"/>
    <property type="evidence" value="ECO:0007669"/>
    <property type="project" value="InterPro"/>
</dbReference>
<dbReference type="GO" id="GO:0005886">
    <property type="term" value="C:plasma membrane"/>
    <property type="evidence" value="ECO:0007669"/>
    <property type="project" value="TreeGrafter"/>
</dbReference>
<proteinExistence type="inferred from homology"/>
<dbReference type="InterPro" id="IPR043519">
    <property type="entry name" value="NT_sf"/>
</dbReference>
<dbReference type="CDD" id="cd05399">
    <property type="entry name" value="NT_Rel-Spo_like"/>
    <property type="match status" value="1"/>
</dbReference>
<dbReference type="InterPro" id="IPR045865">
    <property type="entry name" value="ACT-like_dom_sf"/>
</dbReference>
<dbReference type="SUPFAM" id="SSF81271">
    <property type="entry name" value="TGS-like"/>
    <property type="match status" value="1"/>
</dbReference>
<dbReference type="CDD" id="cd04876">
    <property type="entry name" value="ACT_RelA-SpoT"/>
    <property type="match status" value="1"/>
</dbReference>
<evidence type="ECO:0000259" key="7">
    <source>
        <dbReference type="PROSITE" id="PS51880"/>
    </source>
</evidence>
<dbReference type="Pfam" id="PF04607">
    <property type="entry name" value="RelA_SpoT"/>
    <property type="match status" value="1"/>
</dbReference>
<dbReference type="InterPro" id="IPR007685">
    <property type="entry name" value="RelA_SpoT"/>
</dbReference>
<accession>A0A6F8VCG5</accession>
<dbReference type="PROSITE" id="PS51671">
    <property type="entry name" value="ACT"/>
    <property type="match status" value="1"/>
</dbReference>
<dbReference type="InterPro" id="IPR004811">
    <property type="entry name" value="RelA/Spo_fam"/>
</dbReference>
<protein>
    <recommendedName>
        <fullName evidence="1">GTP pyrophosphokinase</fullName>
    </recommendedName>
    <alternativeName>
        <fullName evidence="3">(p)ppGpp synthase</fullName>
    </alternativeName>
    <alternativeName>
        <fullName evidence="2">ATP:GTP 3'-pyrophosphotransferase</fullName>
    </alternativeName>
    <alternativeName>
        <fullName evidence="4">ppGpp synthase I</fullName>
    </alternativeName>
</protein>
<dbReference type="Pfam" id="PF13291">
    <property type="entry name" value="ACT_4"/>
    <property type="match status" value="1"/>
</dbReference>
<dbReference type="Gene3D" id="3.30.70.260">
    <property type="match status" value="1"/>
</dbReference>
<dbReference type="GO" id="GO:0015949">
    <property type="term" value="P:nucleobase-containing small molecule interconversion"/>
    <property type="evidence" value="ECO:0007669"/>
    <property type="project" value="UniProtKB-ARBA"/>
</dbReference>
<evidence type="ECO:0000256" key="2">
    <source>
        <dbReference type="ARBA" id="ARBA00029754"/>
    </source>
</evidence>
<dbReference type="InterPro" id="IPR012675">
    <property type="entry name" value="Beta-grasp_dom_sf"/>
</dbReference>
<comment type="similarity">
    <text evidence="5">Belongs to the relA/spoT family.</text>
</comment>
<evidence type="ECO:0000313" key="9">
    <source>
        <dbReference type="Proteomes" id="UP000502260"/>
    </source>
</evidence>
<evidence type="ECO:0000256" key="5">
    <source>
        <dbReference type="RuleBase" id="RU003847"/>
    </source>
</evidence>
<dbReference type="EMBL" id="AP022853">
    <property type="protein sequence ID" value="BCB27533.1"/>
    <property type="molecule type" value="Genomic_DNA"/>
</dbReference>
<dbReference type="Gene3D" id="3.30.460.10">
    <property type="entry name" value="Beta Polymerase, domain 2"/>
    <property type="match status" value="1"/>
</dbReference>
<sequence>MVSVTNKHSIPATGAGLEPWLAEMGKRFGGEEFATIRRAAEFAASLYADGTAVTGASLLEHALGTASILVTQNMDAESVAAAVLQASLDAGPEMAEKIAAAFGPGVLNLVDGVARMGLMREIGETAASGKDKKDNTAQIEALRKMMLAMVEDIRVVLIKLAERTQSMRELPNADEAIRRRIARETQDIFAPLANRLGVWQIKWELEDLSFRFLEPELYKKIAKLLDEKRLDREHYINEVMANLRSELERNGVHGEVTGRPKHIYSIYKKMKRKKVDFSEVYDVRAVRVLVKELKDCYTALGVVHGLWQPIPSEFDDYIAHPKGNNYRSLHTAVIGPEDKALEVQIRTHDMHNHAELGVAAHWRYKEGGKQDARFEEKIAWLRQIMEWKEDVQDAGELMEQFKTSLFVETIYVLTPQGRVIALPQGATPVDFAYYVHTDLGHRCRGAKVDGNIVPLTYKLQNGQRVEIISVKQGGPSRDWLSPAQGYVASTRTRTKIRQWFNAQHFEENVAEGRAALEKEVHRLGAAFPNLEKLAQKTGYPKPDDLFAAIGRNQTTAREIMAAVLEENLPKPAEQEWQVPARAVAPSASGVLVVGVGDLMTVMAKCCKPVPPDPIIGFVTKGRGVSVHRQDCPNIIHMPEQKQERLLPVSWGTKTAGGYEVDLEVEANDRQGLLRDISDLMMREKVNVTAVNTQSRGDRARMGFSVQVTGSEQLERMLAQLGEIPGVTQARRK</sequence>
<evidence type="ECO:0000259" key="6">
    <source>
        <dbReference type="PROSITE" id="PS51671"/>
    </source>
</evidence>
<dbReference type="FunFam" id="3.30.460.10:FF:000001">
    <property type="entry name" value="GTP pyrophosphokinase RelA"/>
    <property type="match status" value="1"/>
</dbReference>
<evidence type="ECO:0000313" key="8">
    <source>
        <dbReference type="EMBL" id="BCB27533.1"/>
    </source>
</evidence>
<dbReference type="PANTHER" id="PTHR21262:SF31">
    <property type="entry name" value="GTP PYROPHOSPHOKINASE"/>
    <property type="match status" value="1"/>
</dbReference>
<comment type="function">
    <text evidence="5">In eubacteria ppGpp (guanosine 3'-diphosphate 5'-diphosphate) is a mediator of the stringent response that coordinates a variety of cellular activities in response to changes in nutritional abundance.</text>
</comment>
<feature type="domain" description="ACT" evidence="6">
    <location>
        <begin position="661"/>
        <end position="732"/>
    </location>
</feature>
<dbReference type="InterPro" id="IPR002912">
    <property type="entry name" value="ACT_dom"/>
</dbReference>
<dbReference type="GO" id="GO:0008893">
    <property type="term" value="F:guanosine-3',5'-bis(diphosphate) 3'-diphosphatase activity"/>
    <property type="evidence" value="ECO:0007669"/>
    <property type="project" value="TreeGrafter"/>
</dbReference>
<dbReference type="RefSeq" id="WP_173065325.1">
    <property type="nucleotide sequence ID" value="NZ_AP022853.1"/>
</dbReference>
<dbReference type="Pfam" id="PF13328">
    <property type="entry name" value="HD_4"/>
    <property type="match status" value="1"/>
</dbReference>
<dbReference type="GO" id="GO:0042594">
    <property type="term" value="P:response to starvation"/>
    <property type="evidence" value="ECO:0007669"/>
    <property type="project" value="TreeGrafter"/>
</dbReference>
<dbReference type="SUPFAM" id="SSF109604">
    <property type="entry name" value="HD-domain/PDEase-like"/>
    <property type="match status" value="1"/>
</dbReference>
<dbReference type="PROSITE" id="PS51880">
    <property type="entry name" value="TGS"/>
    <property type="match status" value="1"/>
</dbReference>